<protein>
    <submittedName>
        <fullName evidence="1">Uncharacterized protein</fullName>
    </submittedName>
</protein>
<name>A0A094Z4I3_9HYPH</name>
<accession>A0A094Z4I3</accession>
<dbReference type="Proteomes" id="UP000033731">
    <property type="component" value="Unassembled WGS sequence"/>
</dbReference>
<keyword evidence="2" id="KW-1185">Reference proteome</keyword>
<dbReference type="PATRIC" id="fig|556287.8.peg.29"/>
<sequence>MRCRDSKTLHKLLSVQHCLKRIAEVNLAYTISQHKKINILREELIDSMYSIALKNPSLACHYSNFHHSLSENEKKMADLQSIQENKLLSEKVKIDRLTELKDEIYLLEERQYDDENNADNVDQRVLFDAVSRKFITL</sequence>
<comment type="caution">
    <text evidence="1">The sequence shown here is derived from an EMBL/GenBank/DDBJ whole genome shotgun (WGS) entry which is preliminary data.</text>
</comment>
<dbReference type="EMBL" id="JMTK01000001">
    <property type="protein sequence ID" value="KJZ82430.1"/>
    <property type="molecule type" value="Genomic_DNA"/>
</dbReference>
<gene>
    <name evidence="1" type="ORF">DJ66_0030</name>
</gene>
<evidence type="ECO:0000313" key="1">
    <source>
        <dbReference type="EMBL" id="KJZ82430.1"/>
    </source>
</evidence>
<evidence type="ECO:0000313" key="2">
    <source>
        <dbReference type="Proteomes" id="UP000033731"/>
    </source>
</evidence>
<dbReference type="RefSeq" id="WP_034441421.1">
    <property type="nucleotide sequence ID" value="NZ_JMTK01000001.1"/>
</dbReference>
<dbReference type="AlphaFoldDB" id="A0A094Z4I3"/>
<proteinExistence type="predicted"/>
<organism evidence="1 2">
    <name type="scientific">Candidatus Liberibacter solanacearum</name>
    <dbReference type="NCBI Taxonomy" id="556287"/>
    <lineage>
        <taxon>Bacteria</taxon>
        <taxon>Pseudomonadati</taxon>
        <taxon>Pseudomonadota</taxon>
        <taxon>Alphaproteobacteria</taxon>
        <taxon>Hyphomicrobiales</taxon>
        <taxon>Rhizobiaceae</taxon>
        <taxon>Liberibacter</taxon>
    </lineage>
</organism>
<reference evidence="1 2" key="1">
    <citation type="journal article" date="2015" name="Phytopathology">
        <title>Genomes of Candidatus Liberibacter solanacearum haplotype A from New Zealand and the USA suggest significant genome plasticity in the species.</title>
        <authorList>
            <person name="Thompson S.M."/>
            <person name="Johnson C.P."/>
            <person name="Lu A.Y."/>
            <person name="Frampton R.A."/>
            <person name="Sullivan K.L."/>
            <person name="Fiers M.W."/>
            <person name="Crowhurst R.N."/>
            <person name="Pitman A.R."/>
            <person name="Scott I."/>
            <person name="Gudmestad N.C."/>
            <person name="Smith G.R."/>
        </authorList>
    </citation>
    <scope>NUCLEOTIDE SEQUENCE [LARGE SCALE GENOMIC DNA]</scope>
    <source>
        <strain evidence="1 2">LsoNZ1</strain>
    </source>
</reference>